<organism evidence="1 2">
    <name type="scientific">Auriscalpium vulgare</name>
    <dbReference type="NCBI Taxonomy" id="40419"/>
    <lineage>
        <taxon>Eukaryota</taxon>
        <taxon>Fungi</taxon>
        <taxon>Dikarya</taxon>
        <taxon>Basidiomycota</taxon>
        <taxon>Agaricomycotina</taxon>
        <taxon>Agaricomycetes</taxon>
        <taxon>Russulales</taxon>
        <taxon>Auriscalpiaceae</taxon>
        <taxon>Auriscalpium</taxon>
    </lineage>
</organism>
<dbReference type="Proteomes" id="UP000814033">
    <property type="component" value="Unassembled WGS sequence"/>
</dbReference>
<gene>
    <name evidence="1" type="ORF">FA95DRAFT_1558514</name>
</gene>
<evidence type="ECO:0000313" key="2">
    <source>
        <dbReference type="Proteomes" id="UP000814033"/>
    </source>
</evidence>
<keyword evidence="2" id="KW-1185">Reference proteome</keyword>
<name>A0ACB8RVK3_9AGAM</name>
<proteinExistence type="predicted"/>
<sequence length="71" mass="7952">MSRLRIALLLFYTPVYSRSFFNDIDVAHHGQRILTSGPLLHSSGSAPSHSTAQRCILSAIVYENIQHTHCD</sequence>
<dbReference type="EMBL" id="MU275894">
    <property type="protein sequence ID" value="KAI0047980.1"/>
    <property type="molecule type" value="Genomic_DNA"/>
</dbReference>
<reference evidence="1" key="1">
    <citation type="submission" date="2021-02" db="EMBL/GenBank/DDBJ databases">
        <authorList>
            <consortium name="DOE Joint Genome Institute"/>
            <person name="Ahrendt S."/>
            <person name="Looney B.P."/>
            <person name="Miyauchi S."/>
            <person name="Morin E."/>
            <person name="Drula E."/>
            <person name="Courty P.E."/>
            <person name="Chicoki N."/>
            <person name="Fauchery L."/>
            <person name="Kohler A."/>
            <person name="Kuo A."/>
            <person name="Labutti K."/>
            <person name="Pangilinan J."/>
            <person name="Lipzen A."/>
            <person name="Riley R."/>
            <person name="Andreopoulos W."/>
            <person name="He G."/>
            <person name="Johnson J."/>
            <person name="Barry K.W."/>
            <person name="Grigoriev I.V."/>
            <person name="Nagy L."/>
            <person name="Hibbett D."/>
            <person name="Henrissat B."/>
            <person name="Matheny P.B."/>
            <person name="Labbe J."/>
            <person name="Martin F."/>
        </authorList>
    </citation>
    <scope>NUCLEOTIDE SEQUENCE</scope>
    <source>
        <strain evidence="1">FP105234-sp</strain>
    </source>
</reference>
<evidence type="ECO:0000313" key="1">
    <source>
        <dbReference type="EMBL" id="KAI0047980.1"/>
    </source>
</evidence>
<accession>A0ACB8RVK3</accession>
<protein>
    <submittedName>
        <fullName evidence="1">Uncharacterized protein</fullName>
    </submittedName>
</protein>
<comment type="caution">
    <text evidence="1">The sequence shown here is derived from an EMBL/GenBank/DDBJ whole genome shotgun (WGS) entry which is preliminary data.</text>
</comment>
<reference evidence="1" key="2">
    <citation type="journal article" date="2022" name="New Phytol.">
        <title>Evolutionary transition to the ectomycorrhizal habit in the genomes of a hyperdiverse lineage of mushroom-forming fungi.</title>
        <authorList>
            <person name="Looney B."/>
            <person name="Miyauchi S."/>
            <person name="Morin E."/>
            <person name="Drula E."/>
            <person name="Courty P.E."/>
            <person name="Kohler A."/>
            <person name="Kuo A."/>
            <person name="LaButti K."/>
            <person name="Pangilinan J."/>
            <person name="Lipzen A."/>
            <person name="Riley R."/>
            <person name="Andreopoulos W."/>
            <person name="He G."/>
            <person name="Johnson J."/>
            <person name="Nolan M."/>
            <person name="Tritt A."/>
            <person name="Barry K.W."/>
            <person name="Grigoriev I.V."/>
            <person name="Nagy L.G."/>
            <person name="Hibbett D."/>
            <person name="Henrissat B."/>
            <person name="Matheny P.B."/>
            <person name="Labbe J."/>
            <person name="Martin F.M."/>
        </authorList>
    </citation>
    <scope>NUCLEOTIDE SEQUENCE</scope>
    <source>
        <strain evidence="1">FP105234-sp</strain>
    </source>
</reference>